<dbReference type="EMBL" id="CAVLGL010000082">
    <property type="protein sequence ID" value="CAK1587879.1"/>
    <property type="molecule type" value="Genomic_DNA"/>
</dbReference>
<feature type="compositionally biased region" description="Basic and acidic residues" evidence="2">
    <location>
        <begin position="101"/>
        <end position="117"/>
    </location>
</feature>
<name>A0AAV1KYV4_9NEOP</name>
<feature type="compositionally biased region" description="Basic and acidic residues" evidence="2">
    <location>
        <begin position="83"/>
        <end position="95"/>
    </location>
</feature>
<feature type="coiled-coil region" evidence="1">
    <location>
        <begin position="845"/>
        <end position="955"/>
    </location>
</feature>
<feature type="compositionally biased region" description="Polar residues" evidence="2">
    <location>
        <begin position="721"/>
        <end position="730"/>
    </location>
</feature>
<comment type="caution">
    <text evidence="3">The sequence shown here is derived from an EMBL/GenBank/DDBJ whole genome shotgun (WGS) entry which is preliminary data.</text>
</comment>
<feature type="region of interest" description="Disordered" evidence="2">
    <location>
        <begin position="379"/>
        <end position="398"/>
    </location>
</feature>
<reference evidence="3 4" key="1">
    <citation type="submission" date="2023-11" db="EMBL/GenBank/DDBJ databases">
        <authorList>
            <person name="Hedman E."/>
            <person name="Englund M."/>
            <person name="Stromberg M."/>
            <person name="Nyberg Akerstrom W."/>
            <person name="Nylinder S."/>
            <person name="Jareborg N."/>
            <person name="Kallberg Y."/>
            <person name="Kronander E."/>
        </authorList>
    </citation>
    <scope>NUCLEOTIDE SEQUENCE [LARGE SCALE GENOMIC DNA]</scope>
</reference>
<feature type="coiled-coil region" evidence="1">
    <location>
        <begin position="1020"/>
        <end position="1093"/>
    </location>
</feature>
<evidence type="ECO:0000313" key="4">
    <source>
        <dbReference type="Proteomes" id="UP001314205"/>
    </source>
</evidence>
<feature type="region of interest" description="Disordered" evidence="2">
    <location>
        <begin position="83"/>
        <end position="124"/>
    </location>
</feature>
<keyword evidence="1" id="KW-0175">Coiled coil</keyword>
<evidence type="ECO:0000313" key="3">
    <source>
        <dbReference type="EMBL" id="CAK1587879.1"/>
    </source>
</evidence>
<feature type="region of interest" description="Disordered" evidence="2">
    <location>
        <begin position="712"/>
        <end position="735"/>
    </location>
</feature>
<feature type="region of interest" description="Disordered" evidence="2">
    <location>
        <begin position="1173"/>
        <end position="1230"/>
    </location>
</feature>
<feature type="compositionally biased region" description="Basic and acidic residues" evidence="2">
    <location>
        <begin position="348"/>
        <end position="364"/>
    </location>
</feature>
<sequence length="1249" mass="142447">MSRVRSRTDSDTSNSSSEEDVDSGIADEPHPEPRKEVDCMDLLEFFGYWDILNSSKGNSLSRGHERSLLTPIDMFNFFKKKTKAEAVSETPDKSRNQPIEDTARRSSVDTRAPRNDNDVTNENSGTLRKDVVNLLIPEIDYNQKTGVGALLQIMAGKRKRCRKKARADSCRVSPQKETHNLQRSNSDLKRTQDVPPTPAENIRVGARSPSDPADFVKALVLQKYASKPETKQQHVSLVYVSDEPDLDEKRHAEALLREIARSIDCTIDEINENKQQMGNGDSKPDDPVYETVDDKAINSYKNDLKGELDKLLQKENETNNTNEEKEDKTETDSLESPSNIKKSNLKLPKSDTEGCSDDDRSDNGKKRVTFRKHVIFDDGEQHTDVEMNSSFESLTSEEEESEYLEDAIPDNDELLGGVVVSREDDNKTVISVGEDNDPIKIRVECFDDGLKRISSDNSDSGFIEISEKTDEVNEKSIDVEGSEVSESDSEEEIAEVIENDEEEVESIDEIVETEEAATSDDMKTLVTQESKFQSQVAALTELADTRCDEAERARELITSFRKEIEAKDQEIEQLKCDLAAAYKESELVRQRSRSLEEDLAAARSCSANLADQLQRRNDESVRQLRSELEEALTRRAELESKVLELERDRERLEQEKLVQAQKAQEALAAAEANTAKWRAAHEAARSQAASRAERILADCEWKMRELEKRARDAEKEKKELSQTVEQLQKSPPTPDEVAELQQLRALTAELQHSVLSLTAQLQQLEAREEALQLDQHRLQDLLDKETQKGKEREEQHLQAIQQVEQQHSSRVENLRAEYAGAAAAARASAERVAAERTRAALAQLRAEHEASARAADRRLREVTARFENLKQELANKEAQYEHAIAEAHSKADWDIMQLRHLLDKADINYANNVERMTEKFEKEKESLTEEWTEKLRAVEEQASTAADEARRLLETTRSKMLAERHEQISKLKEQHRLEMENRWEQFMIDKENCLARMKTECRQEGEEERIKREKELLKEISDLKSQIQSKSVDFDNLEAKAAACGRTLAVTEQELREALEREKKAREKRGEDAAKLKQMEKTSREQIEHLTRKCACLRKLFDDMRARLAARERSAEQEARAREKELHYLRAEVARLTKILVEQSSPKLGTRTRADGCENIAKNEESFFSKAAPLASETQQNAPRRKGGTLRTPDLVRKRPTLPELQPLPPEARRATRDIENGRRRAKSVDLPAVQVPIRIKQLEQKTKE</sequence>
<proteinExistence type="predicted"/>
<feature type="region of interest" description="Disordered" evidence="2">
    <location>
        <begin position="1"/>
        <end position="34"/>
    </location>
</feature>
<feature type="region of interest" description="Disordered" evidence="2">
    <location>
        <begin position="271"/>
        <end position="290"/>
    </location>
</feature>
<organism evidence="3 4">
    <name type="scientific">Parnassius mnemosyne</name>
    <name type="common">clouded apollo</name>
    <dbReference type="NCBI Taxonomy" id="213953"/>
    <lineage>
        <taxon>Eukaryota</taxon>
        <taxon>Metazoa</taxon>
        <taxon>Ecdysozoa</taxon>
        <taxon>Arthropoda</taxon>
        <taxon>Hexapoda</taxon>
        <taxon>Insecta</taxon>
        <taxon>Pterygota</taxon>
        <taxon>Neoptera</taxon>
        <taxon>Endopterygota</taxon>
        <taxon>Lepidoptera</taxon>
        <taxon>Glossata</taxon>
        <taxon>Ditrysia</taxon>
        <taxon>Papilionoidea</taxon>
        <taxon>Papilionidae</taxon>
        <taxon>Parnassiinae</taxon>
        <taxon>Parnassini</taxon>
        <taxon>Parnassius</taxon>
        <taxon>Driopa</taxon>
    </lineage>
</organism>
<feature type="compositionally biased region" description="Basic and acidic residues" evidence="2">
    <location>
        <begin position="1"/>
        <end position="10"/>
    </location>
</feature>
<dbReference type="AlphaFoldDB" id="A0AAV1KYV4"/>
<keyword evidence="4" id="KW-1185">Reference proteome</keyword>
<protein>
    <submittedName>
        <fullName evidence="3">Uncharacterized protein</fullName>
    </submittedName>
</protein>
<accession>A0AAV1KYV4</accession>
<feature type="region of interest" description="Disordered" evidence="2">
    <location>
        <begin position="312"/>
        <end position="364"/>
    </location>
</feature>
<gene>
    <name evidence="3" type="ORF">PARMNEM_LOCUS8589</name>
</gene>
<feature type="compositionally biased region" description="Basic and acidic residues" evidence="2">
    <location>
        <begin position="312"/>
        <end position="331"/>
    </location>
</feature>
<feature type="region of interest" description="Disordered" evidence="2">
    <location>
        <begin position="165"/>
        <end position="209"/>
    </location>
</feature>
<feature type="compositionally biased region" description="Basic and acidic residues" evidence="2">
    <location>
        <begin position="1211"/>
        <end position="1223"/>
    </location>
</feature>
<dbReference type="Proteomes" id="UP001314205">
    <property type="component" value="Unassembled WGS sequence"/>
</dbReference>
<evidence type="ECO:0000256" key="2">
    <source>
        <dbReference type="SAM" id="MobiDB-lite"/>
    </source>
</evidence>
<evidence type="ECO:0000256" key="1">
    <source>
        <dbReference type="SAM" id="Coils"/>
    </source>
</evidence>
<feature type="compositionally biased region" description="Basic and acidic residues" evidence="2">
    <location>
        <begin position="166"/>
        <end position="192"/>
    </location>
</feature>